<feature type="transmembrane region" description="Helical" evidence="8">
    <location>
        <begin position="157"/>
        <end position="181"/>
    </location>
</feature>
<comment type="similarity">
    <text evidence="8">Belongs to the binding-protein-dependent transport system permease family.</text>
</comment>
<comment type="subcellular location">
    <subcellularLocation>
        <location evidence="1">Cell inner membrane</location>
        <topology evidence="1">Multi-pass membrane protein</topology>
    </subcellularLocation>
    <subcellularLocation>
        <location evidence="8">Cell membrane</location>
        <topology evidence="8">Multi-pass membrane protein</topology>
    </subcellularLocation>
</comment>
<feature type="transmembrane region" description="Helical" evidence="8">
    <location>
        <begin position="306"/>
        <end position="330"/>
    </location>
</feature>
<keyword evidence="6 8" id="KW-1133">Transmembrane helix</keyword>
<protein>
    <submittedName>
        <fullName evidence="11">Iron ABC transporter permease</fullName>
    </submittedName>
</protein>
<dbReference type="Gene3D" id="1.10.3720.10">
    <property type="entry name" value="MetI-like"/>
    <property type="match status" value="2"/>
</dbReference>
<evidence type="ECO:0000256" key="7">
    <source>
        <dbReference type="ARBA" id="ARBA00023136"/>
    </source>
</evidence>
<evidence type="ECO:0000256" key="8">
    <source>
        <dbReference type="RuleBase" id="RU363032"/>
    </source>
</evidence>
<feature type="transmembrane region" description="Helical" evidence="8">
    <location>
        <begin position="255"/>
        <end position="274"/>
    </location>
</feature>
<keyword evidence="4" id="KW-0997">Cell inner membrane</keyword>
<accession>A0A2A7NRS4</accession>
<dbReference type="PANTHER" id="PTHR43357">
    <property type="entry name" value="INNER MEMBRANE ABC TRANSPORTER PERMEASE PROTEIN YDCV"/>
    <property type="match status" value="1"/>
</dbReference>
<dbReference type="GO" id="GO:0055085">
    <property type="term" value="P:transmembrane transport"/>
    <property type="evidence" value="ECO:0007669"/>
    <property type="project" value="InterPro"/>
</dbReference>
<feature type="transmembrane region" description="Helical" evidence="8">
    <location>
        <begin position="128"/>
        <end position="151"/>
    </location>
</feature>
<evidence type="ECO:0000256" key="9">
    <source>
        <dbReference type="SAM" id="MobiDB-lite"/>
    </source>
</evidence>
<evidence type="ECO:0000256" key="4">
    <source>
        <dbReference type="ARBA" id="ARBA00022519"/>
    </source>
</evidence>
<evidence type="ECO:0000313" key="11">
    <source>
        <dbReference type="EMBL" id="PEG52993.1"/>
    </source>
</evidence>
<evidence type="ECO:0000256" key="3">
    <source>
        <dbReference type="ARBA" id="ARBA00022475"/>
    </source>
</evidence>
<dbReference type="CDD" id="cd06261">
    <property type="entry name" value="TM_PBP2"/>
    <property type="match status" value="2"/>
</dbReference>
<evidence type="ECO:0000259" key="10">
    <source>
        <dbReference type="PROSITE" id="PS50928"/>
    </source>
</evidence>
<evidence type="ECO:0000256" key="1">
    <source>
        <dbReference type="ARBA" id="ARBA00004429"/>
    </source>
</evidence>
<name>A0A2A7NRS4_9MYCO</name>
<feature type="transmembrane region" description="Helical" evidence="8">
    <location>
        <begin position="514"/>
        <end position="538"/>
    </location>
</feature>
<keyword evidence="5 8" id="KW-0812">Transmembrane</keyword>
<feature type="transmembrane region" description="Helical" evidence="8">
    <location>
        <begin position="212"/>
        <end position="235"/>
    </location>
</feature>
<keyword evidence="3" id="KW-1003">Cell membrane</keyword>
<dbReference type="Pfam" id="PF00528">
    <property type="entry name" value="BPD_transp_1"/>
    <property type="match status" value="2"/>
</dbReference>
<feature type="transmembrane region" description="Helical" evidence="8">
    <location>
        <begin position="459"/>
        <end position="481"/>
    </location>
</feature>
<dbReference type="InterPro" id="IPR000515">
    <property type="entry name" value="MetI-like"/>
</dbReference>
<keyword evidence="2 8" id="KW-0813">Transport</keyword>
<dbReference type="AlphaFoldDB" id="A0A2A7NRS4"/>
<feature type="transmembrane region" description="Helical" evidence="8">
    <location>
        <begin position="419"/>
        <end position="438"/>
    </location>
</feature>
<dbReference type="SUPFAM" id="SSF161098">
    <property type="entry name" value="MetI-like"/>
    <property type="match status" value="2"/>
</dbReference>
<gene>
    <name evidence="11" type="ORF">CRI78_18520</name>
</gene>
<dbReference type="Proteomes" id="UP000220340">
    <property type="component" value="Unassembled WGS sequence"/>
</dbReference>
<comment type="caution">
    <text evidence="11">The sequence shown here is derived from an EMBL/GenBank/DDBJ whole genome shotgun (WGS) entry which is preliminary data.</text>
</comment>
<organism evidence="11 12">
    <name type="scientific">Mycolicibacterium diernhoferi</name>
    <dbReference type="NCBI Taxonomy" id="1801"/>
    <lineage>
        <taxon>Bacteria</taxon>
        <taxon>Bacillati</taxon>
        <taxon>Actinomycetota</taxon>
        <taxon>Actinomycetes</taxon>
        <taxon>Mycobacteriales</taxon>
        <taxon>Mycobacteriaceae</taxon>
        <taxon>Mycolicibacterium</taxon>
    </lineage>
</organism>
<feature type="domain" description="ABC transmembrane type-1" evidence="10">
    <location>
        <begin position="92"/>
        <end position="273"/>
    </location>
</feature>
<evidence type="ECO:0000256" key="5">
    <source>
        <dbReference type="ARBA" id="ARBA00022692"/>
    </source>
</evidence>
<feature type="transmembrane region" description="Helical" evidence="8">
    <location>
        <begin position="350"/>
        <end position="371"/>
    </location>
</feature>
<feature type="transmembrane region" description="Helical" evidence="8">
    <location>
        <begin position="47"/>
        <end position="68"/>
    </location>
</feature>
<proteinExistence type="inferred from homology"/>
<feature type="region of interest" description="Disordered" evidence="9">
    <location>
        <begin position="1"/>
        <end position="23"/>
    </location>
</feature>
<keyword evidence="12" id="KW-1185">Reference proteome</keyword>
<dbReference type="InterPro" id="IPR035906">
    <property type="entry name" value="MetI-like_sf"/>
</dbReference>
<keyword evidence="7 8" id="KW-0472">Membrane</keyword>
<dbReference type="GO" id="GO:0005886">
    <property type="term" value="C:plasma membrane"/>
    <property type="evidence" value="ECO:0007669"/>
    <property type="project" value="UniProtKB-SubCell"/>
</dbReference>
<feature type="transmembrane region" description="Helical" evidence="8">
    <location>
        <begin position="383"/>
        <end position="407"/>
    </location>
</feature>
<dbReference type="OrthoDB" id="5100908at2"/>
<dbReference type="PROSITE" id="PS50928">
    <property type="entry name" value="ABC_TM1"/>
    <property type="match status" value="2"/>
</dbReference>
<feature type="compositionally biased region" description="Low complexity" evidence="9">
    <location>
        <begin position="1"/>
        <end position="22"/>
    </location>
</feature>
<evidence type="ECO:0000313" key="12">
    <source>
        <dbReference type="Proteomes" id="UP000220340"/>
    </source>
</evidence>
<evidence type="ECO:0000256" key="6">
    <source>
        <dbReference type="ARBA" id="ARBA00022989"/>
    </source>
</evidence>
<feature type="transmembrane region" description="Helical" evidence="8">
    <location>
        <begin position="88"/>
        <end position="116"/>
    </location>
</feature>
<dbReference type="EMBL" id="PDCR01000024">
    <property type="protein sequence ID" value="PEG52993.1"/>
    <property type="molecule type" value="Genomic_DNA"/>
</dbReference>
<evidence type="ECO:0000256" key="2">
    <source>
        <dbReference type="ARBA" id="ARBA00022448"/>
    </source>
</evidence>
<feature type="domain" description="ABC transmembrane type-1" evidence="10">
    <location>
        <begin position="345"/>
        <end position="535"/>
    </location>
</feature>
<dbReference type="PANTHER" id="PTHR43357:SF3">
    <property type="entry name" value="FE(3+)-TRANSPORT SYSTEM PERMEASE PROTEIN FBPB 2"/>
    <property type="match status" value="1"/>
</dbReference>
<sequence length="549" mass="58336">MSRRSPTCSRPRSICPSSTTSRRPSRCWWTPACSPADRVSSKRRPPALLLLAATAVVTVLLVPLVYLADRSLARGGSFVADELLRWSTAMLIGRSLLLVGVVTAACVTLGVGFAVLLSRTDLPGRRWWAVALTLPLAMPSYLLAFLWVSAIPSMNGFWGAALVLTLVSYPFVMLTTTAALARVDPAQEEVARSLGLGSVAVLFRVTLRQARAAIAAGALLVALYVLSDFGAVAAMRYEVFTWVIYGAYRSGFNPARAAVLSLVLMLFAVVLVVGERWARGLAASRVGTGVPRPAPRARLGRWRYPATVPAAAVLVLAVLVPGVALSNWLIAGGLRWDLDRWLDALTSTLWLSAVAAVVCTAAALPLGLLAARYRSPATRMLESAGYIAHGLPSIVVAISMVSVGILLLRPIYQREPLLILGYLVLFVPLAVGSVRSAIESSPPRLDEVAQSLGRSPAHVFVSVTARAAAPGIAAAAALVLLTCMKELPVTLLLHPTGVDTLATRLWGYSTVSNYAAAAPYAAALLVFAAIPTALLGFWTTRSTERRIDA</sequence>
<reference evidence="11 12" key="1">
    <citation type="submission" date="2017-10" db="EMBL/GenBank/DDBJ databases">
        <title>The new phylogeny of genus Mycobacterium.</title>
        <authorList>
            <person name="Tortoli E."/>
            <person name="Trovato A."/>
            <person name="Cirillo D.M."/>
        </authorList>
    </citation>
    <scope>NUCLEOTIDE SEQUENCE [LARGE SCALE GENOMIC DNA]</scope>
    <source>
        <strain evidence="11 12">IP141170001</strain>
    </source>
</reference>